<evidence type="ECO:0000256" key="4">
    <source>
        <dbReference type="PROSITE-ProRule" id="PRU00125"/>
    </source>
</evidence>
<reference evidence="8" key="1">
    <citation type="submission" date="2016-11" db="UniProtKB">
        <authorList>
            <consortium name="WormBaseParasite"/>
        </authorList>
    </citation>
    <scope>IDENTIFICATION</scope>
</reference>
<evidence type="ECO:0000256" key="2">
    <source>
        <dbReference type="ARBA" id="ARBA00022833"/>
    </source>
</evidence>
<keyword evidence="3 4" id="KW-0440">LIM domain</keyword>
<feature type="region of interest" description="Disordered" evidence="5">
    <location>
        <begin position="215"/>
        <end position="253"/>
    </location>
</feature>
<evidence type="ECO:0000256" key="3">
    <source>
        <dbReference type="ARBA" id="ARBA00023038"/>
    </source>
</evidence>
<feature type="compositionally biased region" description="Polar residues" evidence="5">
    <location>
        <begin position="224"/>
        <end position="247"/>
    </location>
</feature>
<dbReference type="GO" id="GO:0046872">
    <property type="term" value="F:metal ion binding"/>
    <property type="evidence" value="ECO:0007669"/>
    <property type="project" value="UniProtKB-KW"/>
</dbReference>
<dbReference type="PROSITE" id="PS50023">
    <property type="entry name" value="LIM_DOMAIN_2"/>
    <property type="match status" value="1"/>
</dbReference>
<dbReference type="AlphaFoldDB" id="A0A1I8C0Q0"/>
<evidence type="ECO:0000313" key="7">
    <source>
        <dbReference type="Proteomes" id="UP000095281"/>
    </source>
</evidence>
<accession>A0A1I8C0Q0</accession>
<name>A0A1I8C0Q0_MELHA</name>
<dbReference type="Pfam" id="PF00412">
    <property type="entry name" value="LIM"/>
    <property type="match status" value="1"/>
</dbReference>
<evidence type="ECO:0000256" key="5">
    <source>
        <dbReference type="SAM" id="MobiDB-lite"/>
    </source>
</evidence>
<evidence type="ECO:0000259" key="6">
    <source>
        <dbReference type="PROSITE" id="PS50023"/>
    </source>
</evidence>
<protein>
    <submittedName>
        <fullName evidence="8">LIM zinc-binding domain-containing protein</fullName>
    </submittedName>
</protein>
<keyword evidence="1 4" id="KW-0479">Metal-binding</keyword>
<dbReference type="Proteomes" id="UP000095281">
    <property type="component" value="Unplaced"/>
</dbReference>
<dbReference type="CDD" id="cd08368">
    <property type="entry name" value="LIM"/>
    <property type="match status" value="1"/>
</dbReference>
<dbReference type="InterPro" id="IPR001781">
    <property type="entry name" value="Znf_LIM"/>
</dbReference>
<dbReference type="Gene3D" id="2.10.110.10">
    <property type="entry name" value="Cysteine Rich Protein"/>
    <property type="match status" value="1"/>
</dbReference>
<keyword evidence="7" id="KW-1185">Reference proteome</keyword>
<keyword evidence="2 4" id="KW-0862">Zinc</keyword>
<evidence type="ECO:0000256" key="1">
    <source>
        <dbReference type="ARBA" id="ARBA00022723"/>
    </source>
</evidence>
<feature type="domain" description="LIM zinc-binding" evidence="6">
    <location>
        <begin position="331"/>
        <end position="415"/>
    </location>
</feature>
<evidence type="ECO:0000313" key="8">
    <source>
        <dbReference type="WBParaSite" id="MhA1_Contig821.frz3.gene1"/>
    </source>
</evidence>
<sequence length="415" mass="47593">MQNTTRIVGEEGIPSQKLPSLHSEPLLHQLSFLSSQNWNENINICPEPQCFQQQEFNQFCGIVSSNFLQQNQQIYDEQNIGNHNNSILLDLHTNSLSDHYSSYNNMIDENDHYLTQQLNIQSSQQNELLLITTPTSSTTSKTTTQFPLYPPTSLNNQNFLLQQLQQSQTSIFMPSPSSPSLPLIKQFSSLECTEQTKNNFPQFLSNNISSFSSSGTNLTVSSNRKSNLVNTKKSSLTSRRLNGGIQSSRRRRRERFNNNNNLICETTQLINENNEKEKALLYQQIGILKANMIEDITKSEKVSNPPQLLNSLSPINEQKGIKEKNNIITPPICAHCNEQIQEKEMLSLRKKEKIIKIKSTKIDENKLKEENIQQFYHLKCLNCSECNEDLKSETKCFEKDNNIYCSDCYAKTMME</sequence>
<dbReference type="WBParaSite" id="MhA1_Contig821.frz3.gene1">
    <property type="protein sequence ID" value="MhA1_Contig821.frz3.gene1"/>
    <property type="gene ID" value="MhA1_Contig821.frz3.gene1"/>
</dbReference>
<dbReference type="SMART" id="SM00132">
    <property type="entry name" value="LIM"/>
    <property type="match status" value="1"/>
</dbReference>
<proteinExistence type="predicted"/>
<organism evidence="7 8">
    <name type="scientific">Meloidogyne hapla</name>
    <name type="common">Root-knot nematode worm</name>
    <dbReference type="NCBI Taxonomy" id="6305"/>
    <lineage>
        <taxon>Eukaryota</taxon>
        <taxon>Metazoa</taxon>
        <taxon>Ecdysozoa</taxon>
        <taxon>Nematoda</taxon>
        <taxon>Chromadorea</taxon>
        <taxon>Rhabditida</taxon>
        <taxon>Tylenchina</taxon>
        <taxon>Tylenchomorpha</taxon>
        <taxon>Tylenchoidea</taxon>
        <taxon>Meloidogynidae</taxon>
        <taxon>Meloidogyninae</taxon>
        <taxon>Meloidogyne</taxon>
    </lineage>
</organism>